<keyword evidence="2" id="KW-1185">Reference proteome</keyword>
<dbReference type="Gene3D" id="3.30.70.2400">
    <property type="entry name" value="Uncharacterised protein PF13773, DUF4170"/>
    <property type="match status" value="1"/>
</dbReference>
<evidence type="ECO:0000313" key="2">
    <source>
        <dbReference type="Proteomes" id="UP001215503"/>
    </source>
</evidence>
<dbReference type="Pfam" id="PF13773">
    <property type="entry name" value="DUF4170"/>
    <property type="match status" value="1"/>
</dbReference>
<dbReference type="EMBL" id="JARHUD010000002">
    <property type="protein sequence ID" value="MDF2094998.1"/>
    <property type="molecule type" value="Genomic_DNA"/>
</dbReference>
<sequence>MQRYWVIGGEYKDTSFQAVAAGREEWFGPFDSFEQAKKEWARLAWSTVDHATTRYRIEAMDPDESPPCTD</sequence>
<accession>A0ABT5YJH5</accession>
<organism evidence="1 2">
    <name type="scientific">Aquibaculum arenosum</name>
    <dbReference type="NCBI Taxonomy" id="3032591"/>
    <lineage>
        <taxon>Bacteria</taxon>
        <taxon>Pseudomonadati</taxon>
        <taxon>Pseudomonadota</taxon>
        <taxon>Alphaproteobacteria</taxon>
        <taxon>Rhodospirillales</taxon>
        <taxon>Rhodovibrionaceae</taxon>
        <taxon>Aquibaculum</taxon>
    </lineage>
</organism>
<evidence type="ECO:0000313" key="1">
    <source>
        <dbReference type="EMBL" id="MDF2094998.1"/>
    </source>
</evidence>
<protein>
    <submittedName>
        <fullName evidence="1">DUF4170 domain-containing protein</fullName>
    </submittedName>
</protein>
<dbReference type="RefSeq" id="WP_275820007.1">
    <property type="nucleotide sequence ID" value="NZ_JARHUD010000002.1"/>
</dbReference>
<name>A0ABT5YJH5_9PROT</name>
<dbReference type="InterPro" id="IPR025226">
    <property type="entry name" value="DUF4170"/>
</dbReference>
<gene>
    <name evidence="1" type="ORF">P2G67_03305</name>
</gene>
<reference evidence="1 2" key="1">
    <citation type="submission" date="2023-03" db="EMBL/GenBank/DDBJ databases">
        <title>Fodinicurvata sp. CAU 1616 isolated from sea sendiment.</title>
        <authorList>
            <person name="Kim W."/>
        </authorList>
    </citation>
    <scope>NUCLEOTIDE SEQUENCE [LARGE SCALE GENOMIC DNA]</scope>
    <source>
        <strain evidence="1 2">CAU 1616</strain>
    </source>
</reference>
<comment type="caution">
    <text evidence="1">The sequence shown here is derived from an EMBL/GenBank/DDBJ whole genome shotgun (WGS) entry which is preliminary data.</text>
</comment>
<proteinExistence type="predicted"/>
<dbReference type="Proteomes" id="UP001215503">
    <property type="component" value="Unassembled WGS sequence"/>
</dbReference>